<dbReference type="PROSITE" id="PS51123">
    <property type="entry name" value="OMPA_2"/>
    <property type="match status" value="1"/>
</dbReference>
<organism evidence="8">
    <name type="scientific">Solibacter usitatus (strain Ellin6076)</name>
    <dbReference type="NCBI Taxonomy" id="234267"/>
    <lineage>
        <taxon>Bacteria</taxon>
        <taxon>Pseudomonadati</taxon>
        <taxon>Acidobacteriota</taxon>
        <taxon>Terriglobia</taxon>
        <taxon>Bryobacterales</taxon>
        <taxon>Solibacteraceae</taxon>
        <taxon>Candidatus Solibacter</taxon>
    </lineage>
</organism>
<dbReference type="STRING" id="234267.Acid_1271"/>
<keyword evidence="2 4" id="KW-0472">Membrane</keyword>
<proteinExistence type="predicted"/>
<evidence type="ECO:0000256" key="3">
    <source>
        <dbReference type="ARBA" id="ARBA00023237"/>
    </source>
</evidence>
<dbReference type="EMBL" id="CP000473">
    <property type="protein sequence ID" value="ABJ82265.1"/>
    <property type="molecule type" value="Genomic_DNA"/>
</dbReference>
<dbReference type="OrthoDB" id="9782229at2"/>
<evidence type="ECO:0000313" key="8">
    <source>
        <dbReference type="EMBL" id="ABJ82265.1"/>
    </source>
</evidence>
<accession>Q029L1</accession>
<keyword evidence="6" id="KW-0732">Signal</keyword>
<dbReference type="CDD" id="cd07185">
    <property type="entry name" value="OmpA_C-like"/>
    <property type="match status" value="1"/>
</dbReference>
<name>Q029L1_SOLUE</name>
<feature type="region of interest" description="Disordered" evidence="5">
    <location>
        <begin position="499"/>
        <end position="521"/>
    </location>
</feature>
<feature type="region of interest" description="Disordered" evidence="5">
    <location>
        <begin position="293"/>
        <end position="358"/>
    </location>
</feature>
<gene>
    <name evidence="8" type="ordered locus">Acid_1271</name>
</gene>
<dbReference type="InterPro" id="IPR050330">
    <property type="entry name" value="Bact_OuterMem_StrucFunc"/>
</dbReference>
<feature type="chain" id="PRO_5004163354" evidence="6">
    <location>
        <begin position="18"/>
        <end position="545"/>
    </location>
</feature>
<evidence type="ECO:0000259" key="7">
    <source>
        <dbReference type="PROSITE" id="PS51123"/>
    </source>
</evidence>
<dbReference type="eggNOG" id="COG2885">
    <property type="taxonomic scope" value="Bacteria"/>
</dbReference>
<dbReference type="InterPro" id="IPR036737">
    <property type="entry name" value="OmpA-like_sf"/>
</dbReference>
<sequence length="545" mass="59574" precursor="true">MKNLTMLYLATFGALVAQVPNPTQKQTPVDANTGQPMPIFRVTVVSRTTKAINYNHRNGSTPIDFRGTELMPAARGHATVDSKMGSTKIETRLEKMTPASQYGPEYMTYVLWAITPEGRANNLGEVVLQGDHANLLSTTDLQSFGLIVTAEPYFAVTQPSDVVVAENFVTKETEGTIQQVDAKYELLKRGQYVFNRSMYKPPRVDPKGPLQLGQAENAVEIARLAGADKYAADTFQKAVVDLQNAEDFLNGKSKDRKRAETNAREATQMAEDARIITFRKMNEEALANERAAAAAREADAKEKARLADEQARMDQQRRAQAEADQRASETARRQAEQAKLEADNARASAEKAAADAARERAAADAARLAAEQQQQAAMAEADRAKQGMQKAEAEKAELRERLRNQLNMILETRETARGLIINISDVLFDFNKYTLKPGAREKLAKVSGILLAYPGLNIKVEGHTDSIGSDEYNQKLSESRASSVRDYLTSQNVPADSVSAVGLGKSDPVASNDTAAGRQRNRRVELVVSGEPIGIGDISGPSSKQ</sequence>
<dbReference type="GO" id="GO:0009279">
    <property type="term" value="C:cell outer membrane"/>
    <property type="evidence" value="ECO:0007669"/>
    <property type="project" value="UniProtKB-SubCell"/>
</dbReference>
<dbReference type="PANTHER" id="PTHR30329">
    <property type="entry name" value="STATOR ELEMENT OF FLAGELLAR MOTOR COMPLEX"/>
    <property type="match status" value="1"/>
</dbReference>
<dbReference type="InParanoid" id="Q029L1"/>
<protein>
    <submittedName>
        <fullName evidence="8">OmpA/MotB domain protein</fullName>
    </submittedName>
</protein>
<keyword evidence="3" id="KW-0998">Cell outer membrane</keyword>
<dbReference type="PANTHER" id="PTHR30329:SF21">
    <property type="entry name" value="LIPOPROTEIN YIAD-RELATED"/>
    <property type="match status" value="1"/>
</dbReference>
<dbReference type="PRINTS" id="PR01021">
    <property type="entry name" value="OMPADOMAIN"/>
</dbReference>
<reference evidence="8" key="1">
    <citation type="submission" date="2006-10" db="EMBL/GenBank/DDBJ databases">
        <title>Complete sequence of Solibacter usitatus Ellin6076.</title>
        <authorList>
            <consortium name="US DOE Joint Genome Institute"/>
            <person name="Copeland A."/>
            <person name="Lucas S."/>
            <person name="Lapidus A."/>
            <person name="Barry K."/>
            <person name="Detter J.C."/>
            <person name="Glavina del Rio T."/>
            <person name="Hammon N."/>
            <person name="Israni S."/>
            <person name="Dalin E."/>
            <person name="Tice H."/>
            <person name="Pitluck S."/>
            <person name="Thompson L.S."/>
            <person name="Brettin T."/>
            <person name="Bruce D."/>
            <person name="Han C."/>
            <person name="Tapia R."/>
            <person name="Gilna P."/>
            <person name="Schmutz J."/>
            <person name="Larimer F."/>
            <person name="Land M."/>
            <person name="Hauser L."/>
            <person name="Kyrpides N."/>
            <person name="Mikhailova N."/>
            <person name="Janssen P.H."/>
            <person name="Kuske C.R."/>
            <person name="Richardson P."/>
        </authorList>
    </citation>
    <scope>NUCLEOTIDE SEQUENCE</scope>
    <source>
        <strain evidence="8">Ellin6076</strain>
    </source>
</reference>
<evidence type="ECO:0000256" key="1">
    <source>
        <dbReference type="ARBA" id="ARBA00004442"/>
    </source>
</evidence>
<feature type="compositionally biased region" description="Basic and acidic residues" evidence="5">
    <location>
        <begin position="296"/>
        <end position="358"/>
    </location>
</feature>
<dbReference type="SUPFAM" id="SSF103088">
    <property type="entry name" value="OmpA-like"/>
    <property type="match status" value="1"/>
</dbReference>
<feature type="signal peptide" evidence="6">
    <location>
        <begin position="1"/>
        <end position="17"/>
    </location>
</feature>
<dbReference type="AlphaFoldDB" id="Q029L1"/>
<dbReference type="KEGG" id="sus:Acid_1271"/>
<evidence type="ECO:0000256" key="6">
    <source>
        <dbReference type="SAM" id="SignalP"/>
    </source>
</evidence>
<evidence type="ECO:0000256" key="2">
    <source>
        <dbReference type="ARBA" id="ARBA00023136"/>
    </source>
</evidence>
<dbReference type="InterPro" id="IPR006665">
    <property type="entry name" value="OmpA-like"/>
</dbReference>
<dbReference type="InterPro" id="IPR006664">
    <property type="entry name" value="OMP_bac"/>
</dbReference>
<dbReference type="Pfam" id="PF00691">
    <property type="entry name" value="OmpA"/>
    <property type="match status" value="1"/>
</dbReference>
<dbReference type="Gene3D" id="3.30.1330.60">
    <property type="entry name" value="OmpA-like domain"/>
    <property type="match status" value="1"/>
</dbReference>
<feature type="domain" description="OmpA-like" evidence="7">
    <location>
        <begin position="415"/>
        <end position="532"/>
    </location>
</feature>
<evidence type="ECO:0000256" key="4">
    <source>
        <dbReference type="PROSITE-ProRule" id="PRU00473"/>
    </source>
</evidence>
<evidence type="ECO:0000256" key="5">
    <source>
        <dbReference type="SAM" id="MobiDB-lite"/>
    </source>
</evidence>
<dbReference type="HOGENOM" id="CLU_512647_0_0_0"/>
<comment type="subcellular location">
    <subcellularLocation>
        <location evidence="1">Cell outer membrane</location>
    </subcellularLocation>
</comment>